<dbReference type="GeneID" id="64855556"/>
<name>A0A8H2ZFJ6_9SACH</name>
<comment type="caution">
    <text evidence="1">The sequence shown here is derived from an EMBL/GenBank/DDBJ whole genome shotgun (WGS) entry which is preliminary data.</text>
</comment>
<reference evidence="1 2" key="1">
    <citation type="submission" date="2020-05" db="EMBL/GenBank/DDBJ databases">
        <authorList>
            <person name="Casaregola S."/>
            <person name="Devillers H."/>
            <person name="Grondin C."/>
        </authorList>
    </citation>
    <scope>NUCLEOTIDE SEQUENCE [LARGE SCALE GENOMIC DNA]</scope>
    <source>
        <strain evidence="1 2">CLIB 1767</strain>
    </source>
</reference>
<evidence type="ECO:0000313" key="1">
    <source>
        <dbReference type="EMBL" id="CAB4252430.1"/>
    </source>
</evidence>
<accession>A0A8H2ZFJ6</accession>
<dbReference type="RefSeq" id="XP_041404468.1">
    <property type="nucleotide sequence ID" value="XM_041548534.1"/>
</dbReference>
<sequence>MSNPPRELPGLYYDTERRKYFPLTQQRRNQFKKQKLDSQLQNQNVTYWDKCFLDYSEYVKDPTTRSPAFTNEDLYVICNIMALKERGANLFNELSIKPIDITFGGYSNKLLGSFSFSGGYRYWCILSDGRILVYEKDTQYNQWDIKTYEHNITGIDELNFNPRFEELTIFNVKRSWNNIFIHYKVKQKRTTSGPNELPSSTTQHLFHQISNSLRLNSNENPYLKCFTKLGMKEFDNINDSIATSYGPILAVKKKLFIFNWHNMSIKTKLKFNTQSDITAIACYDENTSHCYIYCGTRNGYLYKLTFSKKSGVMIPEILSTKCYKNICKVSSIVSIVALSGNRIMISGFMKDAELQYLFIIDLLELDSNDSYTTANPTILVTKFRNATNDTEILSISDNEQYVCYGKRNDFEMFSLRHRNYEQNGNCYCHPYASSLDFLRNYPPDHLFGFKLSSVSFTNNNSVYRNENMNCVHECSSMNIIEPEKYDIDNNCKEVSSLVLLMSFQSSNENITNSSLPINKLISAYIF</sequence>
<gene>
    <name evidence="1" type="ORF">KABA2_01S13442</name>
</gene>
<dbReference type="OrthoDB" id="128867at2759"/>
<proteinExistence type="predicted"/>
<evidence type="ECO:0000313" key="2">
    <source>
        <dbReference type="Proteomes" id="UP000644660"/>
    </source>
</evidence>
<protein>
    <submittedName>
        <fullName evidence="1">Uncharacterized protein</fullName>
    </submittedName>
</protein>
<organism evidence="1 2">
    <name type="scientific">Maudiozyma barnettii</name>
    <dbReference type="NCBI Taxonomy" id="61262"/>
    <lineage>
        <taxon>Eukaryota</taxon>
        <taxon>Fungi</taxon>
        <taxon>Dikarya</taxon>
        <taxon>Ascomycota</taxon>
        <taxon>Saccharomycotina</taxon>
        <taxon>Saccharomycetes</taxon>
        <taxon>Saccharomycetales</taxon>
        <taxon>Saccharomycetaceae</taxon>
        <taxon>Maudiozyma</taxon>
    </lineage>
</organism>
<dbReference type="EMBL" id="CAEFZW010000001">
    <property type="protein sequence ID" value="CAB4252430.1"/>
    <property type="molecule type" value="Genomic_DNA"/>
</dbReference>
<dbReference type="AlphaFoldDB" id="A0A8H2ZFJ6"/>
<dbReference type="Proteomes" id="UP000644660">
    <property type="component" value="Unassembled WGS sequence"/>
</dbReference>
<keyword evidence="2" id="KW-1185">Reference proteome</keyword>